<dbReference type="Proteomes" id="UP000034287">
    <property type="component" value="Unassembled WGS sequence"/>
</dbReference>
<keyword evidence="5" id="KW-1185">Reference proteome</keyword>
<dbReference type="Gene3D" id="3.10.20.30">
    <property type="match status" value="1"/>
</dbReference>
<dbReference type="STRING" id="1432562.WN59_07275"/>
<dbReference type="InterPro" id="IPR003749">
    <property type="entry name" value="ThiS/MoaD-like"/>
</dbReference>
<dbReference type="Pfam" id="PF02597">
    <property type="entry name" value="ThiS"/>
    <property type="match status" value="1"/>
</dbReference>
<proteinExistence type="inferred from homology"/>
<dbReference type="GO" id="GO:0000166">
    <property type="term" value="F:nucleotide binding"/>
    <property type="evidence" value="ECO:0007669"/>
    <property type="project" value="UniProtKB-KW"/>
</dbReference>
<evidence type="ECO:0000256" key="2">
    <source>
        <dbReference type="ARBA" id="ARBA00024200"/>
    </source>
</evidence>
<sequence length="77" mass="8359">MNVLLFAGLKEKIGNSRITLPVEETITAGNLRKLMYEEFPQITGDVFQIACNESFVKDAHIISPADEVALIPPVSGG</sequence>
<gene>
    <name evidence="4" type="ORF">WN59_07275</name>
</gene>
<dbReference type="InterPro" id="IPR012675">
    <property type="entry name" value="Beta-grasp_dom_sf"/>
</dbReference>
<dbReference type="EMBL" id="LAYZ01000004">
    <property type="protein sequence ID" value="KKK34522.1"/>
    <property type="molecule type" value="Genomic_DNA"/>
</dbReference>
<dbReference type="RefSeq" id="WP_017547835.1">
    <property type="nucleotide sequence ID" value="NZ_LAYZ01000004.1"/>
</dbReference>
<dbReference type="InterPro" id="IPR016155">
    <property type="entry name" value="Mopterin_synth/thiamin_S_b"/>
</dbReference>
<organism evidence="4 5">
    <name type="scientific">Salinicoccus sediminis</name>
    <dbReference type="NCBI Taxonomy" id="1432562"/>
    <lineage>
        <taxon>Bacteria</taxon>
        <taxon>Bacillati</taxon>
        <taxon>Bacillota</taxon>
        <taxon>Bacilli</taxon>
        <taxon>Bacillales</taxon>
        <taxon>Staphylococcaceae</taxon>
        <taxon>Salinicoccus</taxon>
    </lineage>
</organism>
<dbReference type="GO" id="GO:1990133">
    <property type="term" value="C:molybdopterin adenylyltransferase complex"/>
    <property type="evidence" value="ECO:0007669"/>
    <property type="project" value="TreeGrafter"/>
</dbReference>
<comment type="similarity">
    <text evidence="2">Belongs to the MoaD family.</text>
</comment>
<evidence type="ECO:0000313" key="5">
    <source>
        <dbReference type="Proteomes" id="UP000034287"/>
    </source>
</evidence>
<dbReference type="UniPathway" id="UPA00344"/>
<dbReference type="CDD" id="cd00754">
    <property type="entry name" value="Ubl_MoaD"/>
    <property type="match status" value="1"/>
</dbReference>
<name>A0A0M2SNQ3_9STAP</name>
<dbReference type="PANTHER" id="PTHR33359">
    <property type="entry name" value="MOLYBDOPTERIN SYNTHASE SULFUR CARRIER SUBUNIT"/>
    <property type="match status" value="1"/>
</dbReference>
<reference evidence="4 5" key="1">
    <citation type="submission" date="2015-04" db="EMBL/GenBank/DDBJ databases">
        <title>Taxonomic description and genome sequence of Salinicoccus sediminis sp. nov., a novel hyper halotolerant bacterium isolated from marine sediment.</title>
        <authorList>
            <person name="Mathan Kumar R."/>
            <person name="Kaur G."/>
            <person name="Kumar N."/>
            <person name="Kumar A."/>
            <person name="Singh N.K."/>
            <person name="Kaur N."/>
            <person name="Mayilraj S."/>
        </authorList>
    </citation>
    <scope>NUCLEOTIDE SEQUENCE [LARGE SCALE GENOMIC DNA]</scope>
    <source>
        <strain evidence="4 5">SV-16</strain>
    </source>
</reference>
<dbReference type="OrthoDB" id="9801945at2"/>
<evidence type="ECO:0000256" key="3">
    <source>
        <dbReference type="ARBA" id="ARBA00024247"/>
    </source>
</evidence>
<dbReference type="AlphaFoldDB" id="A0A0M2SNQ3"/>
<protein>
    <recommendedName>
        <fullName evidence="3">Molybdopterin synthase sulfur carrier subunit</fullName>
    </recommendedName>
</protein>
<evidence type="ECO:0000313" key="4">
    <source>
        <dbReference type="EMBL" id="KKK34522.1"/>
    </source>
</evidence>
<dbReference type="NCBIfam" id="TIGR01682">
    <property type="entry name" value="moaD"/>
    <property type="match status" value="1"/>
</dbReference>
<evidence type="ECO:0000256" key="1">
    <source>
        <dbReference type="ARBA" id="ARBA00022741"/>
    </source>
</evidence>
<keyword evidence="1" id="KW-0547">Nucleotide-binding</keyword>
<accession>A0A0M2SNQ3</accession>
<comment type="caution">
    <text evidence="4">The sequence shown here is derived from an EMBL/GenBank/DDBJ whole genome shotgun (WGS) entry which is preliminary data.</text>
</comment>
<dbReference type="GO" id="GO:0006777">
    <property type="term" value="P:Mo-molybdopterin cofactor biosynthetic process"/>
    <property type="evidence" value="ECO:0007669"/>
    <property type="project" value="InterPro"/>
</dbReference>
<dbReference type="PANTHER" id="PTHR33359:SF1">
    <property type="entry name" value="MOLYBDOPTERIN SYNTHASE SULFUR CARRIER SUBUNIT"/>
    <property type="match status" value="1"/>
</dbReference>
<dbReference type="InterPro" id="IPR044672">
    <property type="entry name" value="MOCS2A"/>
</dbReference>
<dbReference type="PATRIC" id="fig|1432562.3.peg.1450"/>
<dbReference type="SUPFAM" id="SSF54285">
    <property type="entry name" value="MoaD/ThiS"/>
    <property type="match status" value="1"/>
</dbReference>